<organism evidence="3 4">
    <name type="scientific">Erythrobacter aureus</name>
    <dbReference type="NCBI Taxonomy" id="2182384"/>
    <lineage>
        <taxon>Bacteria</taxon>
        <taxon>Pseudomonadati</taxon>
        <taxon>Pseudomonadota</taxon>
        <taxon>Alphaproteobacteria</taxon>
        <taxon>Sphingomonadales</taxon>
        <taxon>Erythrobacteraceae</taxon>
        <taxon>Erythrobacter/Porphyrobacter group</taxon>
        <taxon>Erythrobacter</taxon>
    </lineage>
</organism>
<dbReference type="RefSeq" id="WP_115418102.1">
    <property type="nucleotide sequence ID" value="NZ_CP031358.1"/>
</dbReference>
<dbReference type="Proteomes" id="UP000254508">
    <property type="component" value="Plasmid unnamed"/>
</dbReference>
<dbReference type="AlphaFoldDB" id="A0A345YIN7"/>
<evidence type="ECO:0000256" key="1">
    <source>
        <dbReference type="SAM" id="Coils"/>
    </source>
</evidence>
<dbReference type="EMBL" id="CP031358">
    <property type="protein sequence ID" value="AXK43789.1"/>
    <property type="molecule type" value="Genomic_DNA"/>
</dbReference>
<evidence type="ECO:0000313" key="4">
    <source>
        <dbReference type="Proteomes" id="UP000254508"/>
    </source>
</evidence>
<protein>
    <submittedName>
        <fullName evidence="3">Uncharacterized protein</fullName>
    </submittedName>
</protein>
<feature type="region of interest" description="Disordered" evidence="2">
    <location>
        <begin position="1"/>
        <end position="22"/>
    </location>
</feature>
<name>A0A345YIN7_9SPHN</name>
<gene>
    <name evidence="3" type="ORF">DVR09_15140</name>
</gene>
<accession>A0A345YIN7</accession>
<feature type="coiled-coil region" evidence="1">
    <location>
        <begin position="119"/>
        <end position="146"/>
    </location>
</feature>
<sequence length="286" mass="31600">MATRSEDVTDGGQNGPSGSVENENDAMLAAGRLLNEILIGKRGELTPEAQTLIDLRSDEGRMEILDQLVRELAPSDVSPAMWREWLSGGLSPFSSKGLKKPVRLNQGLGKTISRGPKSLKQHRDRVEKARAELAFAEETLAYHEAVDKSLMDLSVYDHLLKVLAPIFAMGPAWTVMRALSGHAPDKYVEDMTALLDGKGKEKEAEKVRKDYAAETADLLVGLDFFSGIAEFELRLRAAVKEVVEEFEERKDEVVTDGRRKRSQDRMMNSVNPEAVDGAEEVIDAFG</sequence>
<geneLocation type="plasmid" evidence="3 4">
    <name>unnamed</name>
</geneLocation>
<keyword evidence="4" id="KW-1185">Reference proteome</keyword>
<dbReference type="OrthoDB" id="7575527at2"/>
<reference evidence="3 4" key="1">
    <citation type="submission" date="2018-07" db="EMBL/GenBank/DDBJ databases">
        <title>Genome sequence of Erythrobacter strain YH-07, an antagonistic bacterium isolated from Yellow Sea.</title>
        <authorList>
            <person name="Tang T."/>
            <person name="Liu Q."/>
            <person name="Sun X."/>
        </authorList>
    </citation>
    <scope>NUCLEOTIDE SEQUENCE [LARGE SCALE GENOMIC DNA]</scope>
    <source>
        <strain evidence="3 4">YH-07</strain>
        <plasmid evidence="3 4">unnamed</plasmid>
    </source>
</reference>
<feature type="region of interest" description="Disordered" evidence="2">
    <location>
        <begin position="253"/>
        <end position="273"/>
    </location>
</feature>
<keyword evidence="3" id="KW-0614">Plasmid</keyword>
<evidence type="ECO:0000313" key="3">
    <source>
        <dbReference type="EMBL" id="AXK43789.1"/>
    </source>
</evidence>
<evidence type="ECO:0000256" key="2">
    <source>
        <dbReference type="SAM" id="MobiDB-lite"/>
    </source>
</evidence>
<keyword evidence="1" id="KW-0175">Coiled coil</keyword>
<proteinExistence type="predicted"/>
<dbReference type="KEGG" id="err:DVR09_15140"/>